<dbReference type="InterPro" id="IPR003653">
    <property type="entry name" value="Peptidase_C48_C"/>
</dbReference>
<feature type="compositionally biased region" description="Low complexity" evidence="5">
    <location>
        <begin position="32"/>
        <end position="48"/>
    </location>
</feature>
<keyword evidence="8" id="KW-1185">Reference proteome</keyword>
<comment type="caution">
    <text evidence="7">The sequence shown here is derived from an EMBL/GenBank/DDBJ whole genome shotgun (WGS) entry which is preliminary data.</text>
</comment>
<dbReference type="InterPro" id="IPR044613">
    <property type="entry name" value="Nep1/2-like"/>
</dbReference>
<keyword evidence="4" id="KW-0238">DNA-binding</keyword>
<dbReference type="Proteomes" id="UP001548832">
    <property type="component" value="Unassembled WGS sequence"/>
</dbReference>
<keyword evidence="2" id="KW-0378">Hydrolase</keyword>
<feature type="region of interest" description="Disordered" evidence="5">
    <location>
        <begin position="98"/>
        <end position="137"/>
    </location>
</feature>
<evidence type="ECO:0000259" key="6">
    <source>
        <dbReference type="PROSITE" id="PS50600"/>
    </source>
</evidence>
<evidence type="ECO:0000256" key="5">
    <source>
        <dbReference type="SAM" id="MobiDB-lite"/>
    </source>
</evidence>
<dbReference type="InterPro" id="IPR038765">
    <property type="entry name" value="Papain-like_cys_pep_sf"/>
</dbReference>
<evidence type="ECO:0000256" key="1">
    <source>
        <dbReference type="ARBA" id="ARBA00022670"/>
    </source>
</evidence>
<dbReference type="EMBL" id="JBEWSZ010000003">
    <property type="protein sequence ID" value="MET2831126.1"/>
    <property type="molecule type" value="Genomic_DNA"/>
</dbReference>
<evidence type="ECO:0000256" key="4">
    <source>
        <dbReference type="ARBA" id="ARBA00023125"/>
    </source>
</evidence>
<dbReference type="PROSITE" id="PS50600">
    <property type="entry name" value="ULP_PROTEASE"/>
    <property type="match status" value="1"/>
</dbReference>
<name>A0ABV2DM47_9HYPH</name>
<dbReference type="Pfam" id="PF02902">
    <property type="entry name" value="Peptidase_C48"/>
    <property type="match status" value="1"/>
</dbReference>
<dbReference type="Gene3D" id="1.10.150.130">
    <property type="match status" value="1"/>
</dbReference>
<proteinExistence type="predicted"/>
<protein>
    <submittedName>
        <fullName evidence="7">Ulp1 family isopeptidase</fullName>
    </submittedName>
</protein>
<dbReference type="PANTHER" id="PTHR46468">
    <property type="entry name" value="SENTRIN-SPECIFIC PROTEASE 8"/>
    <property type="match status" value="1"/>
</dbReference>
<accession>A0ABV2DM47</accession>
<gene>
    <name evidence="7" type="ORF">ABVQ20_29545</name>
</gene>
<feature type="compositionally biased region" description="Polar residues" evidence="5">
    <location>
        <begin position="539"/>
        <end position="550"/>
    </location>
</feature>
<dbReference type="PANTHER" id="PTHR46468:SF1">
    <property type="entry name" value="SENTRIN-SPECIFIC PROTEASE 8"/>
    <property type="match status" value="1"/>
</dbReference>
<dbReference type="Gene3D" id="3.40.395.10">
    <property type="entry name" value="Adenoviral Proteinase, Chain A"/>
    <property type="match status" value="1"/>
</dbReference>
<feature type="compositionally biased region" description="Low complexity" evidence="5">
    <location>
        <begin position="1"/>
        <end position="16"/>
    </location>
</feature>
<dbReference type="SUPFAM" id="SSF54001">
    <property type="entry name" value="Cysteine proteinases"/>
    <property type="match status" value="1"/>
</dbReference>
<evidence type="ECO:0000313" key="7">
    <source>
        <dbReference type="EMBL" id="MET2831126.1"/>
    </source>
</evidence>
<keyword evidence="1" id="KW-0645">Protease</keyword>
<dbReference type="InterPro" id="IPR010998">
    <property type="entry name" value="Integrase_recombinase_N"/>
</dbReference>
<feature type="compositionally biased region" description="Low complexity" evidence="5">
    <location>
        <begin position="845"/>
        <end position="856"/>
    </location>
</feature>
<feature type="region of interest" description="Disordered" evidence="5">
    <location>
        <begin position="829"/>
        <end position="856"/>
    </location>
</feature>
<feature type="domain" description="Ubiquitin-like protease family profile" evidence="6">
    <location>
        <begin position="850"/>
        <end position="1012"/>
    </location>
</feature>
<evidence type="ECO:0000313" key="8">
    <source>
        <dbReference type="Proteomes" id="UP001548832"/>
    </source>
</evidence>
<feature type="region of interest" description="Disordered" evidence="5">
    <location>
        <begin position="1"/>
        <end position="79"/>
    </location>
</feature>
<evidence type="ECO:0000256" key="2">
    <source>
        <dbReference type="ARBA" id="ARBA00022801"/>
    </source>
</evidence>
<feature type="region of interest" description="Disordered" evidence="5">
    <location>
        <begin position="523"/>
        <end position="550"/>
    </location>
</feature>
<sequence>MHQYAALQEQQRARQQSDNMPAGQASFERQLSDLQLSSSDESSGDAGSPNTRPEEAHGSIQRTDVGGSMRMPPQSNLQDNWFSSTRYSVDIPRAHLGSTAKASQSDLRDRPFSSTRYTVPSEPGPVARTKDKKSGGLWSRVKSGLGKAFGGSRYEKSSGGSASDVYSELRMDFAKRSRPSDADLELIGEFKVALEGENRRPKTIQNYVTALRMFSEFLQPEGVTLEDLLGDAEMLEAYKAGFMKVASANSSNYLGGALDTLQLFRAGNPISTPAWVDAQDQPMHPQDERIIRQFAEEVKAYNIVPDGSRGRGTGRVPAPTVKSNVQVLKAFARWLRNENKGPLTTRAFNEPRSLAIDIEEYTAIGGDGRDRLDAALSHLRRVGAERPLAVGAGPRLMGRGTLYAHPEDVPTIDGLQDEALAKLGPDATREQKAAVSIMASKLRAFSDWLQRESRESIVSRIDGSAQQQASLKSDHVDFTKATKRKASLGQLRQYLGVEPQPLLRPYPDDARIINGLANDELSKLGSDRTSRQRRKPIQDNASGQRRFSDWLQTTGRESIVSRINGSDQQQRSLDVDYRDFTKAKGKIGMRLKQLGQYLRVVEANRALGVAFPKQPSREPRLDGSSPSWSPQIPSDFDPSEWPTPEGPQAGRHETAGSSSTWSPRMPSDYDPNEWPTFEGSQAGWPEAARSSLSWSPRIPSDFDPSEWPTPEGPPAMSSDSYGGLDFFLDLPSTPQETRDDAQSAPVPSPAARPPFFIGPSGEPQELEDIGHLVGEDWQHGSQPVPDFLLDVLDNKMLLPSLRMVTQPVSINGETYSITLGPRGSRDAQFIHHPRPSSVPDAQINASATSASSGGRSGRVLGAREWLGDDHIQRDYELLAQELRGTNPDLATRTRFVDPLIAFQLSHGADSDSLSALHRIVFRNGGDTADFVFLPVNNASANRDGDHWSLLLVDRRERERPVAYHYDSAQGHNDEPAALLAARIGANLQDASMRQQKNGYDCGVFVVDGTRALIRRLAVRRQPDLLNLDNLVADRRALQNRLRG</sequence>
<feature type="region of interest" description="Disordered" evidence="5">
    <location>
        <begin position="612"/>
        <end position="759"/>
    </location>
</feature>
<evidence type="ECO:0000256" key="3">
    <source>
        <dbReference type="ARBA" id="ARBA00022807"/>
    </source>
</evidence>
<organism evidence="7 8">
    <name type="scientific">Mesorhizobium shangrilense</name>
    <dbReference type="NCBI Taxonomy" id="460060"/>
    <lineage>
        <taxon>Bacteria</taxon>
        <taxon>Pseudomonadati</taxon>
        <taxon>Pseudomonadota</taxon>
        <taxon>Alphaproteobacteria</taxon>
        <taxon>Hyphomicrobiales</taxon>
        <taxon>Phyllobacteriaceae</taxon>
        <taxon>Mesorhizobium</taxon>
    </lineage>
</organism>
<reference evidence="7 8" key="1">
    <citation type="submission" date="2024-06" db="EMBL/GenBank/DDBJ databases">
        <authorList>
            <person name="Kim D.-U."/>
        </authorList>
    </citation>
    <scope>NUCLEOTIDE SEQUENCE [LARGE SCALE GENOMIC DNA]</scope>
    <source>
        <strain evidence="7 8">KACC15460</strain>
    </source>
</reference>
<keyword evidence="3" id="KW-0788">Thiol protease</keyword>